<dbReference type="OMA" id="SATIEFW"/>
<feature type="transmembrane region" description="Helical" evidence="9">
    <location>
        <begin position="370"/>
        <end position="402"/>
    </location>
</feature>
<keyword evidence="11" id="KW-1185">Reference proteome</keyword>
<dbReference type="AlphaFoldDB" id="A0A3P8VY81"/>
<dbReference type="GO" id="GO:0046872">
    <property type="term" value="F:metal ion binding"/>
    <property type="evidence" value="ECO:0007669"/>
    <property type="project" value="UniProtKB-KW"/>
</dbReference>
<evidence type="ECO:0000256" key="3">
    <source>
        <dbReference type="ARBA" id="ARBA00022692"/>
    </source>
</evidence>
<comment type="similarity">
    <text evidence="8">Belongs to the sodium:neurotransmitter symporter (SNF) (TC 2.A.22) family.</text>
</comment>
<feature type="transmembrane region" description="Helical" evidence="9">
    <location>
        <begin position="490"/>
        <end position="510"/>
    </location>
</feature>
<keyword evidence="7" id="KW-1015">Disulfide bond</keyword>
<feature type="binding site" evidence="6">
    <location>
        <position position="285"/>
    </location>
    <ligand>
        <name>Na(+)</name>
        <dbReference type="ChEBI" id="CHEBI:29101"/>
        <label>1</label>
    </ligand>
</feature>
<reference evidence="10" key="3">
    <citation type="submission" date="2025-09" db="UniProtKB">
        <authorList>
            <consortium name="Ensembl"/>
        </authorList>
    </citation>
    <scope>IDENTIFICATION</scope>
</reference>
<feature type="transmembrane region" description="Helical" evidence="9">
    <location>
        <begin position="101"/>
        <end position="129"/>
    </location>
</feature>
<keyword evidence="6" id="KW-0479">Metal-binding</keyword>
<feature type="transmembrane region" description="Helical" evidence="9">
    <location>
        <begin position="200"/>
        <end position="219"/>
    </location>
</feature>
<accession>A0A3P8VY81</accession>
<keyword evidence="6" id="KW-0915">Sodium</keyword>
<reference evidence="10 11" key="1">
    <citation type="journal article" date="2014" name="Nat. Genet.">
        <title>Whole-genome sequence of a flatfish provides insights into ZW sex chromosome evolution and adaptation to a benthic lifestyle.</title>
        <authorList>
            <person name="Chen S."/>
            <person name="Zhang G."/>
            <person name="Shao C."/>
            <person name="Huang Q."/>
            <person name="Liu G."/>
            <person name="Zhang P."/>
            <person name="Song W."/>
            <person name="An N."/>
            <person name="Chalopin D."/>
            <person name="Volff J.N."/>
            <person name="Hong Y."/>
            <person name="Li Q."/>
            <person name="Sha Z."/>
            <person name="Zhou H."/>
            <person name="Xie M."/>
            <person name="Yu Q."/>
            <person name="Liu Y."/>
            <person name="Xiang H."/>
            <person name="Wang N."/>
            <person name="Wu K."/>
            <person name="Yang C."/>
            <person name="Zhou Q."/>
            <person name="Liao X."/>
            <person name="Yang L."/>
            <person name="Hu Q."/>
            <person name="Zhang J."/>
            <person name="Meng L."/>
            <person name="Jin L."/>
            <person name="Tian Y."/>
            <person name="Lian J."/>
            <person name="Yang J."/>
            <person name="Miao G."/>
            <person name="Liu S."/>
            <person name="Liang Z."/>
            <person name="Yan F."/>
            <person name="Li Y."/>
            <person name="Sun B."/>
            <person name="Zhang H."/>
            <person name="Zhang J."/>
            <person name="Zhu Y."/>
            <person name="Du M."/>
            <person name="Zhao Y."/>
            <person name="Schartl M."/>
            <person name="Tang Q."/>
            <person name="Wang J."/>
        </authorList>
    </citation>
    <scope>NUCLEOTIDE SEQUENCE</scope>
</reference>
<comment type="subcellular location">
    <subcellularLocation>
        <location evidence="1">Membrane</location>
        <topology evidence="1">Multi-pass membrane protein</topology>
    </subcellularLocation>
</comment>
<feature type="binding site" evidence="6">
    <location>
        <position position="317"/>
    </location>
    <ligand>
        <name>Na(+)</name>
        <dbReference type="ChEBI" id="CHEBI:29101"/>
        <label>1</label>
    </ligand>
</feature>
<evidence type="ECO:0000256" key="5">
    <source>
        <dbReference type="ARBA" id="ARBA00023136"/>
    </source>
</evidence>
<feature type="transmembrane region" description="Helical" evidence="9">
    <location>
        <begin position="29"/>
        <end position="47"/>
    </location>
</feature>
<dbReference type="OrthoDB" id="6581954at2759"/>
<keyword evidence="4 9" id="KW-1133">Transmembrane helix</keyword>
<feature type="transmembrane region" description="Helical" evidence="9">
    <location>
        <begin position="311"/>
        <end position="336"/>
    </location>
</feature>
<dbReference type="GeneTree" id="ENSGT00940000165190"/>
<dbReference type="PANTHER" id="PTHR11616:SF237">
    <property type="entry name" value="TRANSPORTER"/>
    <property type="match status" value="1"/>
</dbReference>
<feature type="binding site" evidence="6">
    <location>
        <position position="42"/>
    </location>
    <ligand>
        <name>Na(+)</name>
        <dbReference type="ChEBI" id="CHEBI:29101"/>
        <label>1</label>
    </ligand>
</feature>
<dbReference type="InParanoid" id="A0A3P8VY81"/>
<dbReference type="GO" id="GO:0005886">
    <property type="term" value="C:plasma membrane"/>
    <property type="evidence" value="ECO:0007669"/>
    <property type="project" value="TreeGrafter"/>
</dbReference>
<dbReference type="Proteomes" id="UP000265120">
    <property type="component" value="Chromosome 17"/>
</dbReference>
<feature type="transmembrane region" description="Helical" evidence="9">
    <location>
        <begin position="275"/>
        <end position="299"/>
    </location>
</feature>
<dbReference type="GO" id="GO:0005332">
    <property type="term" value="F:gamma-aminobutyric acid:sodium:chloride symporter activity"/>
    <property type="evidence" value="ECO:0007669"/>
    <property type="project" value="TreeGrafter"/>
</dbReference>
<dbReference type="PROSITE" id="PS50267">
    <property type="entry name" value="NA_NEUROTRAN_SYMP_3"/>
    <property type="match status" value="1"/>
</dbReference>
<feature type="transmembrane region" description="Helical" evidence="9">
    <location>
        <begin position="445"/>
        <end position="469"/>
    </location>
</feature>
<evidence type="ECO:0000256" key="9">
    <source>
        <dbReference type="SAM" id="Phobius"/>
    </source>
</evidence>
<keyword evidence="5 9" id="KW-0472">Membrane</keyword>
<dbReference type="PROSITE" id="PS00610">
    <property type="entry name" value="NA_NEUROTRAN_SYMP_1"/>
    <property type="match status" value="1"/>
</dbReference>
<feature type="transmembrane region" description="Helical" evidence="9">
    <location>
        <begin position="414"/>
        <end position="439"/>
    </location>
</feature>
<evidence type="ECO:0000256" key="4">
    <source>
        <dbReference type="ARBA" id="ARBA00022989"/>
    </source>
</evidence>
<dbReference type="Pfam" id="PF00209">
    <property type="entry name" value="SNF"/>
    <property type="match status" value="1"/>
</dbReference>
<dbReference type="InterPro" id="IPR037272">
    <property type="entry name" value="SNS_sf"/>
</dbReference>
<protein>
    <recommendedName>
        <fullName evidence="8">Transporter</fullName>
    </recommendedName>
</protein>
<dbReference type="Ensembl" id="ENSCSET00000019515.1">
    <property type="protein sequence ID" value="ENSCSEP00000019279.1"/>
    <property type="gene ID" value="ENSCSEG00000012343.1"/>
</dbReference>
<feature type="disulfide bond" evidence="7">
    <location>
        <begin position="140"/>
        <end position="149"/>
    </location>
</feature>
<dbReference type="PANTHER" id="PTHR11616">
    <property type="entry name" value="SODIUM/CHLORIDE DEPENDENT TRANSPORTER"/>
    <property type="match status" value="1"/>
</dbReference>
<reference evidence="10" key="2">
    <citation type="submission" date="2025-08" db="UniProtKB">
        <authorList>
            <consortium name="Ensembl"/>
        </authorList>
    </citation>
    <scope>IDENTIFICATION</scope>
</reference>
<feature type="transmembrane region" description="Helical" evidence="9">
    <location>
        <begin position="530"/>
        <end position="550"/>
    </location>
</feature>
<dbReference type="PRINTS" id="PR00176">
    <property type="entry name" value="NANEUSMPORT"/>
</dbReference>
<evidence type="ECO:0000256" key="6">
    <source>
        <dbReference type="PIRSR" id="PIRSR600175-1"/>
    </source>
</evidence>
<feature type="transmembrane region" description="Helical" evidence="9">
    <location>
        <begin position="231"/>
        <end position="255"/>
    </location>
</feature>
<keyword evidence="8" id="KW-0769">Symport</keyword>
<dbReference type="KEGG" id="csem:103393527"/>
<evidence type="ECO:0000313" key="10">
    <source>
        <dbReference type="Ensembl" id="ENSCSEP00000019279.1"/>
    </source>
</evidence>
<evidence type="ECO:0000256" key="1">
    <source>
        <dbReference type="ARBA" id="ARBA00004141"/>
    </source>
</evidence>
<dbReference type="GeneID" id="103393527"/>
<name>A0A3P8VY81_CYNSE</name>
<evidence type="ECO:0000256" key="7">
    <source>
        <dbReference type="PIRSR" id="PIRSR600175-2"/>
    </source>
</evidence>
<proteinExistence type="inferred from homology"/>
<organism evidence="10 11">
    <name type="scientific">Cynoglossus semilaevis</name>
    <name type="common">Tongue sole</name>
    <dbReference type="NCBI Taxonomy" id="244447"/>
    <lineage>
        <taxon>Eukaryota</taxon>
        <taxon>Metazoa</taxon>
        <taxon>Chordata</taxon>
        <taxon>Craniata</taxon>
        <taxon>Vertebrata</taxon>
        <taxon>Euteleostomi</taxon>
        <taxon>Actinopterygii</taxon>
        <taxon>Neopterygii</taxon>
        <taxon>Teleostei</taxon>
        <taxon>Neoteleostei</taxon>
        <taxon>Acanthomorphata</taxon>
        <taxon>Carangaria</taxon>
        <taxon>Pleuronectiformes</taxon>
        <taxon>Pleuronectoidei</taxon>
        <taxon>Cynoglossidae</taxon>
        <taxon>Cynoglossinae</taxon>
        <taxon>Cynoglossus</taxon>
    </lineage>
</organism>
<dbReference type="GO" id="GO:0042995">
    <property type="term" value="C:cell projection"/>
    <property type="evidence" value="ECO:0007669"/>
    <property type="project" value="TreeGrafter"/>
</dbReference>
<evidence type="ECO:0000256" key="8">
    <source>
        <dbReference type="RuleBase" id="RU003732"/>
    </source>
</evidence>
<feature type="binding site" evidence="6">
    <location>
        <position position="35"/>
    </location>
    <ligand>
        <name>Na(+)</name>
        <dbReference type="ChEBI" id="CHEBI:29101"/>
        <label>1</label>
    </ligand>
</feature>
<evidence type="ECO:0000256" key="2">
    <source>
        <dbReference type="ARBA" id="ARBA00022448"/>
    </source>
</evidence>
<keyword evidence="3 8" id="KW-0812">Transmembrane</keyword>
<sequence length="602" mass="67530">MLLSVEPSRTTDMENKVEKREQWRKKREYILASAGNVVGFGNVWRFPYLCYKNGGGVFLVPYLFFAIMLGIPMFLLETLIGQYTQEGAISCWTKICPLAKGTGYAIIVIQLYSRIYIMILAWSLLYLLYCFRSTLPWASCDNPWNTDRCFDLSPANWTEIHASNQTFNLTSVPLTRSSASEFWERGVLSMSSGIHELGSVNWQLLLCLLASWTACYFCVWKGVRSTGKAVYVTAVFPYIMLAILLIRGLTLPGAWQGVVFYLYPDPSRLADVTVWMEACAQVVFSYGIASGTLITMGSYNKFKNNCYKDSLWLCALNSGTSFVAGFAVFSTLGFMAKTQGIPINMVVDSGPGLAFIAFPQAVAMMPVPQLWAVCFFIMLIMLGLDTVFSGLETITSAVIDLFPGILRRPGRREIFLVIFCSLFFLIQIVFTCQGGVYHFQLIDYYGANGACILFVSLVQCVAAGWAFGSDRLCDALAEMTGQRPFVLFRLCWRFITPIICLVCFICFFLDSQTLKIGDYLYPQWAYYAGWAMALSSPILIPIWAVTKICLTEGSIRQRLSNLWRPPADSADPARDDLEIQVKSTSFPDSANILLDPYHKTTV</sequence>
<feature type="binding site" evidence="6">
    <location>
        <position position="385"/>
    </location>
    <ligand>
        <name>Na(+)</name>
        <dbReference type="ChEBI" id="CHEBI:29101"/>
        <label>1</label>
    </ligand>
</feature>
<dbReference type="RefSeq" id="XP_008328744.2">
    <property type="nucleotide sequence ID" value="XM_008330522.3"/>
</dbReference>
<feature type="binding site" evidence="6">
    <location>
        <position position="382"/>
    </location>
    <ligand>
        <name>Na(+)</name>
        <dbReference type="ChEBI" id="CHEBI:29101"/>
        <label>1</label>
    </ligand>
</feature>
<feature type="transmembrane region" description="Helical" evidence="9">
    <location>
        <begin position="59"/>
        <end position="80"/>
    </location>
</feature>
<dbReference type="InterPro" id="IPR000175">
    <property type="entry name" value="Na/ntran_symport"/>
</dbReference>
<keyword evidence="2 8" id="KW-0813">Transport</keyword>
<feature type="binding site" evidence="6">
    <location>
        <position position="38"/>
    </location>
    <ligand>
        <name>Na(+)</name>
        <dbReference type="ChEBI" id="CHEBI:29101"/>
        <label>1</label>
    </ligand>
</feature>
<evidence type="ECO:0000313" key="11">
    <source>
        <dbReference type="Proteomes" id="UP000265120"/>
    </source>
</evidence>
<dbReference type="SUPFAM" id="SSF161070">
    <property type="entry name" value="SNF-like"/>
    <property type="match status" value="1"/>
</dbReference>